<feature type="compositionally biased region" description="Basic and acidic residues" evidence="1">
    <location>
        <begin position="128"/>
        <end position="150"/>
    </location>
</feature>
<sequence length="229" mass="24939">MGNYYCTNCGADLECQLGFDPESDYWTCDICGQELYGEGSEADASLNYPGVIWHCDDCGAILNKQDGFDDGLPIWICEECGHVNDIDESQILDNSSGPLDGVVNLMDSICNLTKTVASVQKSLNDKNNHAIDSGHKERESGASVPGREDSTSTQPAKAEPEQQVSRKGVFIKKLLFVVILFVYLIGAIIFPIEGAAVCEALVQTVGAWFNLTARIIQSIIEFIVSLFSN</sequence>
<keyword evidence="2" id="KW-0472">Membrane</keyword>
<gene>
    <name evidence="3" type="ORF">AAAT05_07900</name>
</gene>
<keyword evidence="4" id="KW-1185">Reference proteome</keyword>
<keyword evidence="2" id="KW-1133">Transmembrane helix</keyword>
<feature type="region of interest" description="Disordered" evidence="1">
    <location>
        <begin position="128"/>
        <end position="160"/>
    </location>
</feature>
<keyword evidence="2" id="KW-0812">Transmembrane</keyword>
<evidence type="ECO:0000313" key="3">
    <source>
        <dbReference type="EMBL" id="MEQ2638260.1"/>
    </source>
</evidence>
<feature type="transmembrane region" description="Helical" evidence="2">
    <location>
        <begin position="174"/>
        <end position="192"/>
    </location>
</feature>
<comment type="caution">
    <text evidence="3">The sequence shown here is derived from an EMBL/GenBank/DDBJ whole genome shotgun (WGS) entry which is preliminary data.</text>
</comment>
<dbReference type="RefSeq" id="WP_349182915.1">
    <property type="nucleotide sequence ID" value="NZ_JBBNGS010000015.1"/>
</dbReference>
<evidence type="ECO:0008006" key="5">
    <source>
        <dbReference type="Google" id="ProtNLM"/>
    </source>
</evidence>
<organism evidence="3 4">
    <name type="scientific">Paratractidigestivibacter faecalis</name>
    <dbReference type="NCBI Taxonomy" id="2292441"/>
    <lineage>
        <taxon>Bacteria</taxon>
        <taxon>Bacillati</taxon>
        <taxon>Actinomycetota</taxon>
        <taxon>Coriobacteriia</taxon>
        <taxon>Coriobacteriales</taxon>
        <taxon>Atopobiaceae</taxon>
        <taxon>Paratractidigestivibacter</taxon>
    </lineage>
</organism>
<evidence type="ECO:0000256" key="2">
    <source>
        <dbReference type="SAM" id="Phobius"/>
    </source>
</evidence>
<dbReference type="Proteomes" id="UP001478817">
    <property type="component" value="Unassembled WGS sequence"/>
</dbReference>
<dbReference type="EMBL" id="JBBNGS010000015">
    <property type="protein sequence ID" value="MEQ2638260.1"/>
    <property type="molecule type" value="Genomic_DNA"/>
</dbReference>
<reference evidence="3 4" key="1">
    <citation type="submission" date="2024-04" db="EMBL/GenBank/DDBJ databases">
        <title>Human intestinal bacterial collection.</title>
        <authorList>
            <person name="Pauvert C."/>
            <person name="Hitch T.C.A."/>
            <person name="Clavel T."/>
        </authorList>
    </citation>
    <scope>NUCLEOTIDE SEQUENCE [LARGE SCALE GENOMIC DNA]</scope>
    <source>
        <strain evidence="3 4">CLA-AA-H197</strain>
    </source>
</reference>
<dbReference type="SUPFAM" id="SSF82919">
    <property type="entry name" value="Zn-finger domain of Sec23/24"/>
    <property type="match status" value="2"/>
</dbReference>
<evidence type="ECO:0000313" key="4">
    <source>
        <dbReference type="Proteomes" id="UP001478817"/>
    </source>
</evidence>
<feature type="transmembrane region" description="Helical" evidence="2">
    <location>
        <begin position="207"/>
        <end position="227"/>
    </location>
</feature>
<protein>
    <recommendedName>
        <fullName evidence="5">TFIIB-type zinc ribbon-containing protein</fullName>
    </recommendedName>
</protein>
<accession>A0ABV1IH79</accession>
<proteinExistence type="predicted"/>
<dbReference type="InterPro" id="IPR036174">
    <property type="entry name" value="Znf_Sec23_Sec24_sf"/>
</dbReference>
<name>A0ABV1IH79_9ACTN</name>
<evidence type="ECO:0000256" key="1">
    <source>
        <dbReference type="SAM" id="MobiDB-lite"/>
    </source>
</evidence>